<accession>A0A6L3VSG5</accession>
<dbReference type="EMBL" id="WBMR01000049">
    <property type="protein sequence ID" value="KAB2379975.1"/>
    <property type="molecule type" value="Genomic_DNA"/>
</dbReference>
<name>A0A6L3VSG5_9ACTN</name>
<dbReference type="Gene3D" id="3.40.50.720">
    <property type="entry name" value="NAD(P)-binding Rossmann-like Domain"/>
    <property type="match status" value="1"/>
</dbReference>
<dbReference type="SUPFAM" id="SSF51735">
    <property type="entry name" value="NAD(P)-binding Rossmann-fold domains"/>
    <property type="match status" value="2"/>
</dbReference>
<dbReference type="SMART" id="SM00822">
    <property type="entry name" value="PKS_KR"/>
    <property type="match status" value="1"/>
</dbReference>
<evidence type="ECO:0000256" key="2">
    <source>
        <dbReference type="SAM" id="MobiDB-lite"/>
    </source>
</evidence>
<dbReference type="PANTHER" id="PTHR43775">
    <property type="entry name" value="FATTY ACID SYNTHASE"/>
    <property type="match status" value="1"/>
</dbReference>
<evidence type="ECO:0000313" key="4">
    <source>
        <dbReference type="EMBL" id="KAB2379975.1"/>
    </source>
</evidence>
<sequence length="614" mass="63854">MAVPASGAGAERREVPEQSSGAEARDAEGTSVGEAERSAVADASEQSADVGGVVESGSDGEGARTAPSGPGPVAGRRSVGEAAVEVVRLGGDGVAALGGEDAQAGLFARGGTPARRGPAERDGETTTGARRVLAGRIRPSGERARRVVRQVVRTADLEALPVPADTGTAFDGRTFVVVDDGCGVALELADLLERHGARVRTPLDVDGECDGLVHLAALRPGATAVLPDAYAGIRGALAGGLRWLVVASGAGGTFGRAFDGGGIGDPGPGAGLRGLARTVAQEYPDTLVRAVDVDTKDTPRAIALRILAELLDARGPVVVGHEGDLRHTTRLVPAELRGEARVPLERDGVVLLTGGARGVTARVALELARTTGCHIEVMGRTLEPVGPASFPDVPDEAGLRRALVAQGGRRPAEIEATVRRILAEREIRANLDALKEHAASVRYHAGDVREPRVVRDVVDRVYLRHGRLDGVVHGAGIVEDRLVRDKEPQSFERVYRTKVDGASALAAAVKPDVGFFVVFGSVAGVHGNRGQADYAAANEACDTLAHVWRTRLRGRVLVADWGPWAGGGMVSPELAREYARRGIGLIDPDAGVAALLREIAHGDETQVVFTGTVR</sequence>
<feature type="domain" description="Ketoreductase" evidence="3">
    <location>
        <begin position="348"/>
        <end position="567"/>
    </location>
</feature>
<feature type="region of interest" description="Disordered" evidence="2">
    <location>
        <begin position="106"/>
        <end position="125"/>
    </location>
</feature>
<keyword evidence="5" id="KW-1185">Reference proteome</keyword>
<evidence type="ECO:0000259" key="3">
    <source>
        <dbReference type="SMART" id="SM00822"/>
    </source>
</evidence>
<feature type="compositionally biased region" description="Basic and acidic residues" evidence="2">
    <location>
        <begin position="23"/>
        <end position="39"/>
    </location>
</feature>
<gene>
    <name evidence="4" type="ORF">F9B16_18945</name>
</gene>
<dbReference type="GO" id="GO:0006633">
    <property type="term" value="P:fatty acid biosynthetic process"/>
    <property type="evidence" value="ECO:0007669"/>
    <property type="project" value="TreeGrafter"/>
</dbReference>
<dbReference type="GO" id="GO:0004312">
    <property type="term" value="F:fatty acid synthase activity"/>
    <property type="evidence" value="ECO:0007669"/>
    <property type="project" value="TreeGrafter"/>
</dbReference>
<evidence type="ECO:0000256" key="1">
    <source>
        <dbReference type="ARBA" id="ARBA00022679"/>
    </source>
</evidence>
<keyword evidence="1" id="KW-0808">Transferase</keyword>
<protein>
    <submittedName>
        <fullName evidence="4">SDR family NAD(P)-dependent oxidoreductase</fullName>
    </submittedName>
</protein>
<dbReference type="InterPro" id="IPR050091">
    <property type="entry name" value="PKS_NRPS_Biosynth_Enz"/>
</dbReference>
<proteinExistence type="predicted"/>
<feature type="compositionally biased region" description="Low complexity" evidence="2">
    <location>
        <begin position="47"/>
        <end position="57"/>
    </location>
</feature>
<evidence type="ECO:0000313" key="5">
    <source>
        <dbReference type="Proteomes" id="UP000483004"/>
    </source>
</evidence>
<dbReference type="PANTHER" id="PTHR43775:SF51">
    <property type="entry name" value="INACTIVE PHENOLPHTHIOCEROL SYNTHESIS POLYKETIDE SYNTHASE TYPE I PKS1-RELATED"/>
    <property type="match status" value="1"/>
</dbReference>
<dbReference type="Pfam" id="PF08659">
    <property type="entry name" value="KR"/>
    <property type="match status" value="1"/>
</dbReference>
<dbReference type="InterPro" id="IPR013968">
    <property type="entry name" value="PKS_KR"/>
</dbReference>
<feature type="region of interest" description="Disordered" evidence="2">
    <location>
        <begin position="1"/>
        <end position="77"/>
    </location>
</feature>
<dbReference type="InterPro" id="IPR036291">
    <property type="entry name" value="NAD(P)-bd_dom_sf"/>
</dbReference>
<organism evidence="4 5">
    <name type="scientific">Actinomadura montaniterrae</name>
    <dbReference type="NCBI Taxonomy" id="1803903"/>
    <lineage>
        <taxon>Bacteria</taxon>
        <taxon>Bacillati</taxon>
        <taxon>Actinomycetota</taxon>
        <taxon>Actinomycetes</taxon>
        <taxon>Streptosporangiales</taxon>
        <taxon>Thermomonosporaceae</taxon>
        <taxon>Actinomadura</taxon>
    </lineage>
</organism>
<dbReference type="AlphaFoldDB" id="A0A6L3VSG5"/>
<dbReference type="Proteomes" id="UP000483004">
    <property type="component" value="Unassembled WGS sequence"/>
</dbReference>
<dbReference type="InterPro" id="IPR057326">
    <property type="entry name" value="KR_dom"/>
</dbReference>
<reference evidence="4 5" key="1">
    <citation type="submission" date="2019-09" db="EMBL/GenBank/DDBJ databases">
        <title>Actinomadura physcomitrii sp. nov., a novel actinomycete isolated from moss [Physcomitrium sphaericum (Ludw) Fuernr].</title>
        <authorList>
            <person name="Liu C."/>
            <person name="Zhuang X."/>
        </authorList>
    </citation>
    <scope>NUCLEOTIDE SEQUENCE [LARGE SCALE GENOMIC DNA]</scope>
    <source>
        <strain evidence="4 5">CYP1-1B</strain>
    </source>
</reference>
<dbReference type="OrthoDB" id="9778690at2"/>
<comment type="caution">
    <text evidence="4">The sequence shown here is derived from an EMBL/GenBank/DDBJ whole genome shotgun (WGS) entry which is preliminary data.</text>
</comment>